<dbReference type="InterPro" id="IPR008979">
    <property type="entry name" value="Galactose-bd-like_sf"/>
</dbReference>
<dbReference type="PANTHER" id="PTHR42732">
    <property type="entry name" value="BETA-GALACTOSIDASE"/>
    <property type="match status" value="1"/>
</dbReference>
<dbReference type="SUPFAM" id="SSF49303">
    <property type="entry name" value="beta-Galactosidase/glucuronidase domain"/>
    <property type="match status" value="1"/>
</dbReference>
<feature type="domain" description="Glycoside hydrolase family 2 immunoglobulin-like beta-sandwich" evidence="4">
    <location>
        <begin position="183"/>
        <end position="287"/>
    </location>
</feature>
<proteinExistence type="inferred from homology"/>
<evidence type="ECO:0000313" key="7">
    <source>
        <dbReference type="EMBL" id="ADQ13614.1"/>
    </source>
</evidence>
<evidence type="ECO:0000256" key="3">
    <source>
        <dbReference type="ARBA" id="ARBA00023295"/>
    </source>
</evidence>
<name>E4RNE6_HALHG</name>
<feature type="domain" description="Glycosyl hydrolases family 2 sugar binding" evidence="6">
    <location>
        <begin position="21"/>
        <end position="176"/>
    </location>
</feature>
<dbReference type="Proteomes" id="UP000007434">
    <property type="component" value="Chromosome"/>
</dbReference>
<dbReference type="InterPro" id="IPR013783">
    <property type="entry name" value="Ig-like_fold"/>
</dbReference>
<dbReference type="InterPro" id="IPR006103">
    <property type="entry name" value="Glyco_hydro_2_cat"/>
</dbReference>
<evidence type="ECO:0000259" key="4">
    <source>
        <dbReference type="Pfam" id="PF00703"/>
    </source>
</evidence>
<sequence length="590" mass="69722">MEKNIPRPEYPRPQFKRKKWQNLNGEWSFAFDDNNQGEKERWFKNEGFDKQILVPFTFESKASGIEDRKEHNYVWYQRTFKVEVEKDKKVILNFGAADYITKVWLNGNFIGSHVGGYDAFSFELSDYLNYQAENNLVIKIEDTLSKFQPRGKQSYKKDNFLCWYTRTTGIWQTVWLEYLAREAYLEDVKLTPDIDAQEIDIRYNFTTGDLEAADYKLLTEIKYNDKVIQSFKFDINKESYNFKINVSDKNNEINLWSPENPNLYEIDFYLYKDEQLIDSVSSYFGMRKISIENGKILLNNKPFYQKLILDQGYWPDTIATPPSDQALKKDIELIKEMSFNGARKHQKIEDNRFYYWADKMGLVIWAEIGSTYEYADQVVAEFSSQWLRIVKELYNHPSIITWVPFNESWGIEAIKTSRKEQQFTEGVYYLTKSIDPERPVITNDGWEHTISDIITIHDYEGRGNDKEIIEIYKDNKVNLVENKEVFNDGKYLLADNYSYQGQPIIFSEFGGLAFQNKDGWGYGKGVADQTELIERINIMLEEIKMVDYFEGYCYTQLTDVEQEKNGLLDENRNFKAPLKEIKKINQIINK</sequence>
<gene>
    <name evidence="7" type="ordered locus">Halsa_0124</name>
</gene>
<dbReference type="Pfam" id="PF02836">
    <property type="entry name" value="Glyco_hydro_2_C"/>
    <property type="match status" value="1"/>
</dbReference>
<dbReference type="HOGENOM" id="CLU_009935_2_1_9"/>
<keyword evidence="2 7" id="KW-0378">Hydrolase</keyword>
<dbReference type="InterPro" id="IPR017853">
    <property type="entry name" value="GH"/>
</dbReference>
<protein>
    <submittedName>
        <fullName evidence="7">Glycoside hydrolase family 2 sugar binding protein</fullName>
    </submittedName>
</protein>
<dbReference type="RefSeq" id="WP_013404720.1">
    <property type="nucleotide sequence ID" value="NC_014654.1"/>
</dbReference>
<feature type="domain" description="Glycoside hydrolase family 2 catalytic" evidence="5">
    <location>
        <begin position="289"/>
        <end position="518"/>
    </location>
</feature>
<dbReference type="KEGG" id="has:Halsa_0124"/>
<dbReference type="SUPFAM" id="SSF49785">
    <property type="entry name" value="Galactose-binding domain-like"/>
    <property type="match status" value="1"/>
</dbReference>
<dbReference type="STRING" id="656519.Halsa_0124"/>
<dbReference type="Pfam" id="PF00703">
    <property type="entry name" value="Glyco_hydro_2"/>
    <property type="match status" value="1"/>
</dbReference>
<comment type="similarity">
    <text evidence="1">Belongs to the glycosyl hydrolase 2 family.</text>
</comment>
<reference evidence="7 8" key="1">
    <citation type="submission" date="2010-11" db="EMBL/GenBank/DDBJ databases">
        <title>Complete sequence of Halanaerobium sp. sapolanicus.</title>
        <authorList>
            <consortium name="US DOE Joint Genome Institute"/>
            <person name="Lucas S."/>
            <person name="Copeland A."/>
            <person name="Lapidus A."/>
            <person name="Cheng J.-F."/>
            <person name="Bruce D."/>
            <person name="Goodwin L."/>
            <person name="Pitluck S."/>
            <person name="Davenport K."/>
            <person name="Detter J.C."/>
            <person name="Han C."/>
            <person name="Tapia R."/>
            <person name="Land M."/>
            <person name="Hauser L."/>
            <person name="Jeffries C."/>
            <person name="Kyrpides N."/>
            <person name="Ivanova N."/>
            <person name="Mikhailova N."/>
            <person name="Begemann M.B."/>
            <person name="Mormile M.R."/>
            <person name="Wall J.D."/>
            <person name="Elias D.A."/>
            <person name="Woyke T."/>
        </authorList>
    </citation>
    <scope>NUCLEOTIDE SEQUENCE [LARGE SCALE GENOMIC DNA]</scope>
    <source>
        <strain evidence="8">sapolanicus</strain>
    </source>
</reference>
<evidence type="ECO:0000259" key="5">
    <source>
        <dbReference type="Pfam" id="PF02836"/>
    </source>
</evidence>
<dbReference type="SUPFAM" id="SSF51445">
    <property type="entry name" value="(Trans)glycosidases"/>
    <property type="match status" value="1"/>
</dbReference>
<evidence type="ECO:0000313" key="8">
    <source>
        <dbReference type="Proteomes" id="UP000007434"/>
    </source>
</evidence>
<evidence type="ECO:0000256" key="2">
    <source>
        <dbReference type="ARBA" id="ARBA00022801"/>
    </source>
</evidence>
<dbReference type="InterPro" id="IPR051913">
    <property type="entry name" value="GH2_Domain-Containing"/>
</dbReference>
<dbReference type="Gene3D" id="3.20.20.80">
    <property type="entry name" value="Glycosidases"/>
    <property type="match status" value="1"/>
</dbReference>
<organism evidence="7 8">
    <name type="scientific">Halanaerobium hydrogeniformans</name>
    <name type="common">Halanaerobium sp. (strain sapolanicus)</name>
    <dbReference type="NCBI Taxonomy" id="656519"/>
    <lineage>
        <taxon>Bacteria</taxon>
        <taxon>Bacillati</taxon>
        <taxon>Bacillota</taxon>
        <taxon>Clostridia</taxon>
        <taxon>Halanaerobiales</taxon>
        <taxon>Halanaerobiaceae</taxon>
        <taxon>Halanaerobium</taxon>
    </lineage>
</organism>
<dbReference type="InterPro" id="IPR006102">
    <property type="entry name" value="Ig-like_GH2"/>
</dbReference>
<dbReference type="OrthoDB" id="9762066at2"/>
<dbReference type="CAZy" id="GH2">
    <property type="family name" value="Glycoside Hydrolase Family 2"/>
</dbReference>
<evidence type="ECO:0000259" key="6">
    <source>
        <dbReference type="Pfam" id="PF02837"/>
    </source>
</evidence>
<evidence type="ECO:0000256" key="1">
    <source>
        <dbReference type="ARBA" id="ARBA00007401"/>
    </source>
</evidence>
<dbReference type="AlphaFoldDB" id="E4RNE6"/>
<dbReference type="Gene3D" id="2.60.120.260">
    <property type="entry name" value="Galactose-binding domain-like"/>
    <property type="match status" value="1"/>
</dbReference>
<dbReference type="InterPro" id="IPR036156">
    <property type="entry name" value="Beta-gal/glucu_dom_sf"/>
</dbReference>
<keyword evidence="3" id="KW-0326">Glycosidase</keyword>
<dbReference type="GO" id="GO:0005975">
    <property type="term" value="P:carbohydrate metabolic process"/>
    <property type="evidence" value="ECO:0007669"/>
    <property type="project" value="InterPro"/>
</dbReference>
<reference evidence="7 8" key="2">
    <citation type="journal article" date="2011" name="J. Bacteriol.">
        <title>Complete Genome Sequence of the Haloalkaliphilic, Hydrogen Producing Halanaerobium hydrogenoformans.</title>
        <authorList>
            <person name="Brown S.D."/>
            <person name="Begemann M.B."/>
            <person name="Mormile M.R."/>
            <person name="Wall J.D."/>
            <person name="Han C.S."/>
            <person name="Goodwin L.A."/>
            <person name="Pitluck S."/>
            <person name="Land M.L."/>
            <person name="Hauser L.J."/>
            <person name="Elias D.A."/>
        </authorList>
    </citation>
    <scope>NUCLEOTIDE SEQUENCE [LARGE SCALE GENOMIC DNA]</scope>
    <source>
        <strain evidence="8">sapolanicus</strain>
    </source>
</reference>
<dbReference type="InterPro" id="IPR006104">
    <property type="entry name" value="Glyco_hydro_2_N"/>
</dbReference>
<dbReference type="Gene3D" id="2.60.40.10">
    <property type="entry name" value="Immunoglobulins"/>
    <property type="match status" value="1"/>
</dbReference>
<dbReference type="Pfam" id="PF02837">
    <property type="entry name" value="Glyco_hydro_2_N"/>
    <property type="match status" value="1"/>
</dbReference>
<dbReference type="PANTHER" id="PTHR42732:SF3">
    <property type="entry name" value="HYDROLASE"/>
    <property type="match status" value="1"/>
</dbReference>
<accession>E4RNE6</accession>
<dbReference type="EMBL" id="CP002304">
    <property type="protein sequence ID" value="ADQ13614.1"/>
    <property type="molecule type" value="Genomic_DNA"/>
</dbReference>
<dbReference type="GO" id="GO:0004553">
    <property type="term" value="F:hydrolase activity, hydrolyzing O-glycosyl compounds"/>
    <property type="evidence" value="ECO:0007669"/>
    <property type="project" value="InterPro"/>
</dbReference>
<keyword evidence="8" id="KW-1185">Reference proteome</keyword>
<dbReference type="eggNOG" id="COG3250">
    <property type="taxonomic scope" value="Bacteria"/>
</dbReference>